<evidence type="ECO:0000313" key="2">
    <source>
        <dbReference type="EMBL" id="GAI12370.1"/>
    </source>
</evidence>
<dbReference type="GO" id="GO:0016787">
    <property type="term" value="F:hydrolase activity"/>
    <property type="evidence" value="ECO:0007669"/>
    <property type="project" value="InterPro"/>
</dbReference>
<dbReference type="SUPFAM" id="SSF53474">
    <property type="entry name" value="alpha/beta-Hydrolases"/>
    <property type="match status" value="1"/>
</dbReference>
<dbReference type="InterPro" id="IPR050585">
    <property type="entry name" value="Xaa-Pro_dipeptidyl-ppase/CocE"/>
</dbReference>
<dbReference type="InterPro" id="IPR005674">
    <property type="entry name" value="CocE/Ser_esterase"/>
</dbReference>
<dbReference type="InterPro" id="IPR029058">
    <property type="entry name" value="AB_hydrolase_fold"/>
</dbReference>
<comment type="caution">
    <text evidence="2">The sequence shown here is derived from an EMBL/GenBank/DDBJ whole genome shotgun (WGS) entry which is preliminary data.</text>
</comment>
<feature type="non-terminal residue" evidence="2">
    <location>
        <position position="287"/>
    </location>
</feature>
<dbReference type="Gene3D" id="3.40.50.1820">
    <property type="entry name" value="alpha/beta hydrolase"/>
    <property type="match status" value="1"/>
</dbReference>
<dbReference type="AlphaFoldDB" id="X1MCF9"/>
<sequence length="287" mass="32833">MESLANKQGSKPIYKIRVDKNIYVKMRDGVSLTCDIYRPDAEGKFPALLGMSPYSKEVQTLKVPPKSFTTREFAVLEAGDTEFFVTRGYVHVIADIRGTGYSEGKYDMCSIKEQEDGYDLVEWIAQQPCCNGNVGMLGISYFAFIQYLVAAQQPPHLKAIFPHDGWGDMYRDVSHHGGILMHGWLPLWAQGDGIMSWNAIPASKSIYTEEELSRRVEKWKKNGVINKSPHLYLPLIFPNLKPTMFDWIINEFDGLYYWERSAYTKYDKIKVPAFLGSEMHDQPVVIH</sequence>
<dbReference type="PANTHER" id="PTHR43056">
    <property type="entry name" value="PEPTIDASE S9 PROLYL OLIGOPEPTIDASE"/>
    <property type="match status" value="1"/>
</dbReference>
<reference evidence="2" key="1">
    <citation type="journal article" date="2014" name="Front. Microbiol.">
        <title>High frequency of phylogenetically diverse reductive dehalogenase-homologous genes in deep subseafloor sedimentary metagenomes.</title>
        <authorList>
            <person name="Kawai M."/>
            <person name="Futagami T."/>
            <person name="Toyoda A."/>
            <person name="Takaki Y."/>
            <person name="Nishi S."/>
            <person name="Hori S."/>
            <person name="Arai W."/>
            <person name="Tsubouchi T."/>
            <person name="Morono Y."/>
            <person name="Uchiyama I."/>
            <person name="Ito T."/>
            <person name="Fujiyama A."/>
            <person name="Inagaki F."/>
            <person name="Takami H."/>
        </authorList>
    </citation>
    <scope>NUCLEOTIDE SEQUENCE</scope>
    <source>
        <strain evidence="2">Expedition CK06-06</strain>
    </source>
</reference>
<dbReference type="InterPro" id="IPR000383">
    <property type="entry name" value="Xaa-Pro-like_dom"/>
</dbReference>
<dbReference type="PANTHER" id="PTHR43056:SF10">
    <property type="entry name" value="COCE_NOND FAMILY, PUTATIVE (AFU_ORTHOLOGUE AFUA_7G00600)-RELATED"/>
    <property type="match status" value="1"/>
</dbReference>
<organism evidence="2">
    <name type="scientific">marine sediment metagenome</name>
    <dbReference type="NCBI Taxonomy" id="412755"/>
    <lineage>
        <taxon>unclassified sequences</taxon>
        <taxon>metagenomes</taxon>
        <taxon>ecological metagenomes</taxon>
    </lineage>
</organism>
<dbReference type="Pfam" id="PF02129">
    <property type="entry name" value="Peptidase_S15"/>
    <property type="match status" value="1"/>
</dbReference>
<dbReference type="EMBL" id="BARV01006399">
    <property type="protein sequence ID" value="GAI12370.1"/>
    <property type="molecule type" value="Genomic_DNA"/>
</dbReference>
<accession>X1MCF9</accession>
<proteinExistence type="predicted"/>
<protein>
    <recommendedName>
        <fullName evidence="1">Xaa-Pro dipeptidyl-peptidase-like domain-containing protein</fullName>
    </recommendedName>
</protein>
<gene>
    <name evidence="2" type="ORF">S06H3_13118</name>
</gene>
<dbReference type="NCBIfam" id="TIGR00976">
    <property type="entry name" value="CocE_NonD"/>
    <property type="match status" value="1"/>
</dbReference>
<evidence type="ECO:0000259" key="1">
    <source>
        <dbReference type="Pfam" id="PF02129"/>
    </source>
</evidence>
<feature type="domain" description="Xaa-Pro dipeptidyl-peptidase-like" evidence="1">
    <location>
        <begin position="28"/>
        <end position="285"/>
    </location>
</feature>
<name>X1MCF9_9ZZZZ</name>